<dbReference type="KEGG" id="hes:HPSA_05575"/>
<dbReference type="InterPro" id="IPR011067">
    <property type="entry name" value="Plasmid_toxin/cell-grow_inhib"/>
</dbReference>
<dbReference type="Proteomes" id="UP000007467">
    <property type="component" value="Chromosome"/>
</dbReference>
<organism evidence="1 2">
    <name type="scientific">Helicobacter pylori (strain SouthAfrica7)</name>
    <dbReference type="NCBI Taxonomy" id="907239"/>
    <lineage>
        <taxon>Bacteria</taxon>
        <taxon>Pseudomonadati</taxon>
        <taxon>Campylobacterota</taxon>
        <taxon>Epsilonproteobacteria</taxon>
        <taxon>Campylobacterales</taxon>
        <taxon>Helicobacteraceae</taxon>
        <taxon>Helicobacter</taxon>
    </lineage>
</organism>
<name>E8QSX5_HELPW</name>
<sequence length="182" mass="21240">MTIHYQNKYSKGHEQQKRCPYFVIYESKDFFLAFPQTTKDKQGKEYPSHKNYTINDDEKIEIMIDQLQVISKTQALKGNIMETSLSIALQKASIPKLVSVHRNALINHFLEQVILQSQSYKKQQYKKSIVFGNVIKFNPHNKNPLLKPYNAFIALSCTQFHNSSMRLVAPYKNNSIIFELLH</sequence>
<accession>E8QSX5</accession>
<protein>
    <submittedName>
        <fullName evidence="1">Uncharacterized protein</fullName>
    </submittedName>
</protein>
<dbReference type="EMBL" id="CP002336">
    <property type="protein sequence ID" value="ADU85089.1"/>
    <property type="molecule type" value="Genomic_DNA"/>
</dbReference>
<evidence type="ECO:0000313" key="1">
    <source>
        <dbReference type="EMBL" id="ADU85089.1"/>
    </source>
</evidence>
<evidence type="ECO:0000313" key="2">
    <source>
        <dbReference type="Proteomes" id="UP000007467"/>
    </source>
</evidence>
<dbReference type="AlphaFoldDB" id="E8QSX5"/>
<reference evidence="2" key="1">
    <citation type="submission" date="2010-11" db="EMBL/GenBank/DDBJ databases">
        <title>Genome sequence of Helicobacter pylori strain SouthAfrica7.</title>
        <authorList>
            <person name="Kersulyte D."/>
            <person name="Segal I."/>
            <person name="Mistry R."/>
            <person name="Berg D.E."/>
        </authorList>
    </citation>
    <scope>NUCLEOTIDE SEQUENCE [LARGE SCALE GENOMIC DNA]</scope>
    <source>
        <strain evidence="2">SouthAfrica7</strain>
    </source>
</reference>
<dbReference type="HOGENOM" id="CLU_1259994_0_0_7"/>
<dbReference type="RefSeq" id="WP_014534843.1">
    <property type="nucleotide sequence ID" value="NC_017361.1"/>
</dbReference>
<dbReference type="Gene3D" id="2.30.30.110">
    <property type="match status" value="1"/>
</dbReference>
<reference evidence="1 2" key="2">
    <citation type="journal article" date="2013" name="Genome Announc.">
        <title>Genome Sequences of Three hpAfrica2 Strains of Helicobacter pylori.</title>
        <authorList>
            <person name="Duncan S.S."/>
            <person name="Bertoli M.T."/>
            <person name="Kersulyte D."/>
            <person name="Valk P.L."/>
            <person name="Tamma S."/>
            <person name="Segal I."/>
            <person name="McClain M.S."/>
            <person name="Cover T.L."/>
            <person name="Berg D.E."/>
        </authorList>
    </citation>
    <scope>NUCLEOTIDE SEQUENCE [LARGE SCALE GENOMIC DNA]</scope>
    <source>
        <strain evidence="1 2">SouthAfrica7</strain>
    </source>
</reference>
<dbReference type="PATRIC" id="fig|907239.3.peg.1133"/>
<gene>
    <name evidence="1" type="ordered locus">HPSA_05575</name>
</gene>
<proteinExistence type="predicted"/>
<dbReference type="OrthoDB" id="5328228at2"/>